<organism evidence="3 4">
    <name type="scientific">Flavonifractor hominis</name>
    <dbReference type="NCBI Taxonomy" id="3133178"/>
    <lineage>
        <taxon>Bacteria</taxon>
        <taxon>Bacillati</taxon>
        <taxon>Bacillota</taxon>
        <taxon>Clostridia</taxon>
        <taxon>Eubacteriales</taxon>
        <taxon>Oscillospiraceae</taxon>
        <taxon>Flavonifractor</taxon>
    </lineage>
</organism>
<dbReference type="PROSITE" id="PS51202">
    <property type="entry name" value="RCK_C"/>
    <property type="match status" value="1"/>
</dbReference>
<dbReference type="SUPFAM" id="SSF51735">
    <property type="entry name" value="NAD(P)-binding Rossmann-fold domains"/>
    <property type="match status" value="1"/>
</dbReference>
<dbReference type="Pfam" id="PF02080">
    <property type="entry name" value="TrkA_C"/>
    <property type="match status" value="1"/>
</dbReference>
<dbReference type="EMBL" id="JBBMFT010000003">
    <property type="protein sequence ID" value="MEQ2456134.1"/>
    <property type="molecule type" value="Genomic_DNA"/>
</dbReference>
<dbReference type="Gene3D" id="3.40.50.720">
    <property type="entry name" value="NAD(P)-binding Rossmann-like Domain"/>
    <property type="match status" value="1"/>
</dbReference>
<dbReference type="Gene3D" id="3.30.70.1450">
    <property type="entry name" value="Regulator of K+ conductance, C-terminal domain"/>
    <property type="match status" value="1"/>
</dbReference>
<dbReference type="SUPFAM" id="SSF116726">
    <property type="entry name" value="TrkA C-terminal domain-like"/>
    <property type="match status" value="1"/>
</dbReference>
<dbReference type="InterPro" id="IPR036721">
    <property type="entry name" value="RCK_C_sf"/>
</dbReference>
<sequence length="219" mass="24028">MHMKTFVVIGLGRFGSAVATELSSLGHEVLAVDEREDNVQKVADKVTHAVAGDARDPAVLRALGVRNYDCAVVAVGDDVGNSTLITLNLKELGMKRVICKAQSHVHRKVLEKIGADRVVFPEHEMGVKLAQGLSSSNVLNFIELSDDFGIVETQIPKEWRHRTIQELNVRANYKVTIIAVRRGEEEQLNISPGGDFLLEPGDSIVALGRTEDVNRLQDL</sequence>
<dbReference type="PANTHER" id="PTHR43833:SF7">
    <property type="entry name" value="KTR SYSTEM POTASSIUM UPTAKE PROTEIN C"/>
    <property type="match status" value="1"/>
</dbReference>
<dbReference type="RefSeq" id="WP_349139715.1">
    <property type="nucleotide sequence ID" value="NZ_JBBMFT010000003.1"/>
</dbReference>
<dbReference type="Pfam" id="PF02254">
    <property type="entry name" value="TrkA_N"/>
    <property type="match status" value="1"/>
</dbReference>
<dbReference type="PANTHER" id="PTHR43833">
    <property type="entry name" value="POTASSIUM CHANNEL PROTEIN 2-RELATED-RELATED"/>
    <property type="match status" value="1"/>
</dbReference>
<dbReference type="PROSITE" id="PS51201">
    <property type="entry name" value="RCK_N"/>
    <property type="match status" value="1"/>
</dbReference>
<comment type="caution">
    <text evidence="3">The sequence shown here is derived from an EMBL/GenBank/DDBJ whole genome shotgun (WGS) entry which is preliminary data.</text>
</comment>
<evidence type="ECO:0000313" key="4">
    <source>
        <dbReference type="Proteomes" id="UP001440599"/>
    </source>
</evidence>
<proteinExistence type="predicted"/>
<dbReference type="InterPro" id="IPR003148">
    <property type="entry name" value="RCK_N"/>
</dbReference>
<evidence type="ECO:0000259" key="2">
    <source>
        <dbReference type="PROSITE" id="PS51202"/>
    </source>
</evidence>
<evidence type="ECO:0000259" key="1">
    <source>
        <dbReference type="PROSITE" id="PS51201"/>
    </source>
</evidence>
<gene>
    <name evidence="3" type="ORF">WMO45_06320</name>
</gene>
<name>A0ABV1ENG1_9FIRM</name>
<accession>A0ABV1ENG1</accession>
<feature type="domain" description="RCK C-terminal" evidence="2">
    <location>
        <begin position="136"/>
        <end position="219"/>
    </location>
</feature>
<keyword evidence="4" id="KW-1185">Reference proteome</keyword>
<dbReference type="InterPro" id="IPR050721">
    <property type="entry name" value="Trk_Ktr_HKT_K-transport"/>
</dbReference>
<dbReference type="InterPro" id="IPR036291">
    <property type="entry name" value="NAD(P)-bd_dom_sf"/>
</dbReference>
<protein>
    <submittedName>
        <fullName evidence="3">TrkA family potassium uptake protein</fullName>
    </submittedName>
</protein>
<feature type="domain" description="RCK N-terminal" evidence="1">
    <location>
        <begin position="3"/>
        <end position="119"/>
    </location>
</feature>
<evidence type="ECO:0000313" key="3">
    <source>
        <dbReference type="EMBL" id="MEQ2456134.1"/>
    </source>
</evidence>
<reference evidence="3 4" key="1">
    <citation type="submission" date="2024-03" db="EMBL/GenBank/DDBJ databases">
        <title>Human intestinal bacterial collection.</title>
        <authorList>
            <person name="Pauvert C."/>
            <person name="Hitch T.C.A."/>
            <person name="Clavel T."/>
        </authorList>
    </citation>
    <scope>NUCLEOTIDE SEQUENCE [LARGE SCALE GENOMIC DNA]</scope>
    <source>
        <strain evidence="3 4">CLA-AP-H34</strain>
    </source>
</reference>
<dbReference type="InterPro" id="IPR006037">
    <property type="entry name" value="RCK_C"/>
</dbReference>
<dbReference type="Proteomes" id="UP001440599">
    <property type="component" value="Unassembled WGS sequence"/>
</dbReference>